<dbReference type="KEGG" id="fte:Fluta_1051"/>
<dbReference type="STRING" id="755732.Fluta_1051"/>
<dbReference type="Gene3D" id="3.40.50.1240">
    <property type="entry name" value="Phosphoglycerate mutase-like"/>
    <property type="match status" value="1"/>
</dbReference>
<gene>
    <name evidence="1" type="ordered locus">Fluta_1051</name>
</gene>
<sequence length="167" mass="18612">MLTLNLIRHAKTNQVSPTGEDYDRALLDKGVSQANVLGNYIQTHHISLGKVICSSAVRTQQTRSIICQHLSEQCDFAFSRKLYLCSHSEILSVIEQVGKDEKTVTIVGHNEGISDLASHLSGEFVHLRTSEMISFTFPFDSWEYLIGGTGVITFQYRPAVFLPLPIS</sequence>
<reference evidence="1 2" key="1">
    <citation type="journal article" date="2011" name="Stand. Genomic Sci.">
        <title>Complete genome sequence of the gliding freshwater bacterium Fluviicola taffensis type strain (RW262).</title>
        <authorList>
            <person name="Woyke T."/>
            <person name="Chertkov O."/>
            <person name="Lapidus A."/>
            <person name="Nolan M."/>
            <person name="Lucas S."/>
            <person name="Del Rio T.G."/>
            <person name="Tice H."/>
            <person name="Cheng J.F."/>
            <person name="Tapia R."/>
            <person name="Han C."/>
            <person name="Goodwin L."/>
            <person name="Pitluck S."/>
            <person name="Liolios K."/>
            <person name="Pagani I."/>
            <person name="Ivanova N."/>
            <person name="Huntemann M."/>
            <person name="Mavromatis K."/>
            <person name="Mikhailova N."/>
            <person name="Pati A."/>
            <person name="Chen A."/>
            <person name="Palaniappan K."/>
            <person name="Land M."/>
            <person name="Hauser L."/>
            <person name="Brambilla E.M."/>
            <person name="Rohde M."/>
            <person name="Mwirichia R."/>
            <person name="Sikorski J."/>
            <person name="Tindall B.J."/>
            <person name="Goker M."/>
            <person name="Bristow J."/>
            <person name="Eisen J.A."/>
            <person name="Markowitz V."/>
            <person name="Hugenholtz P."/>
            <person name="Klenk H.P."/>
            <person name="Kyrpides N.C."/>
        </authorList>
    </citation>
    <scope>NUCLEOTIDE SEQUENCE [LARGE SCALE GENOMIC DNA]</scope>
    <source>
        <strain evidence="2">DSM 16823 / RW262 / RW262</strain>
    </source>
</reference>
<dbReference type="InterPro" id="IPR029033">
    <property type="entry name" value="His_PPase_superfam"/>
</dbReference>
<evidence type="ECO:0000313" key="1">
    <source>
        <dbReference type="EMBL" id="AEA43049.1"/>
    </source>
</evidence>
<organism evidence="1 2">
    <name type="scientific">Fluviicola taffensis (strain DSM 16823 / NCIMB 13979 / RW262)</name>
    <dbReference type="NCBI Taxonomy" id="755732"/>
    <lineage>
        <taxon>Bacteria</taxon>
        <taxon>Pseudomonadati</taxon>
        <taxon>Bacteroidota</taxon>
        <taxon>Flavobacteriia</taxon>
        <taxon>Flavobacteriales</taxon>
        <taxon>Crocinitomicaceae</taxon>
        <taxon>Fluviicola</taxon>
    </lineage>
</organism>
<dbReference type="RefSeq" id="WP_013685821.1">
    <property type="nucleotide sequence ID" value="NC_015321.1"/>
</dbReference>
<dbReference type="InterPro" id="IPR013078">
    <property type="entry name" value="His_Pase_superF_clade-1"/>
</dbReference>
<dbReference type="PANTHER" id="PTHR47623">
    <property type="entry name" value="OS09G0287300 PROTEIN"/>
    <property type="match status" value="1"/>
</dbReference>
<reference evidence="2" key="2">
    <citation type="submission" date="2011-02" db="EMBL/GenBank/DDBJ databases">
        <title>The complete genome of Fluviicola taffensis DSM 16823.</title>
        <authorList>
            <consortium name="US DOE Joint Genome Institute (JGI-PGF)"/>
            <person name="Lucas S."/>
            <person name="Copeland A."/>
            <person name="Lapidus A."/>
            <person name="Bruce D."/>
            <person name="Goodwin L."/>
            <person name="Pitluck S."/>
            <person name="Kyrpides N."/>
            <person name="Mavromatis K."/>
            <person name="Ivanova N."/>
            <person name="Mikhailova N."/>
            <person name="Pagani I."/>
            <person name="Chertkov O."/>
            <person name="Detter J.C."/>
            <person name="Han C."/>
            <person name="Tapia R."/>
            <person name="Land M."/>
            <person name="Hauser L."/>
            <person name="Markowitz V."/>
            <person name="Cheng J.-F."/>
            <person name="Hugenholtz P."/>
            <person name="Woyke T."/>
            <person name="Wu D."/>
            <person name="Tindall B."/>
            <person name="Pomrenke H.G."/>
            <person name="Brambilla E."/>
            <person name="Klenk H.-P."/>
            <person name="Eisen J.A."/>
        </authorList>
    </citation>
    <scope>NUCLEOTIDE SEQUENCE [LARGE SCALE GENOMIC DNA]</scope>
    <source>
        <strain evidence="2">DSM 16823 / RW262 / RW262</strain>
    </source>
</reference>
<dbReference type="Proteomes" id="UP000007463">
    <property type="component" value="Chromosome"/>
</dbReference>
<proteinExistence type="predicted"/>
<evidence type="ECO:0000313" key="2">
    <source>
        <dbReference type="Proteomes" id="UP000007463"/>
    </source>
</evidence>
<dbReference type="eggNOG" id="COG2062">
    <property type="taxonomic scope" value="Bacteria"/>
</dbReference>
<dbReference type="HOGENOM" id="CLU_084603_2_3_10"/>
<dbReference type="PANTHER" id="PTHR47623:SF1">
    <property type="entry name" value="OS09G0287300 PROTEIN"/>
    <property type="match status" value="1"/>
</dbReference>
<dbReference type="SMART" id="SM00855">
    <property type="entry name" value="PGAM"/>
    <property type="match status" value="1"/>
</dbReference>
<dbReference type="Pfam" id="PF00300">
    <property type="entry name" value="His_Phos_1"/>
    <property type="match status" value="1"/>
</dbReference>
<keyword evidence="2" id="KW-1185">Reference proteome</keyword>
<protein>
    <submittedName>
        <fullName evidence="1">Putative phosphohistidine phosphatase, SixA</fullName>
    </submittedName>
</protein>
<dbReference type="OrthoDB" id="9810154at2"/>
<dbReference type="AlphaFoldDB" id="F2I9Q3"/>
<dbReference type="SUPFAM" id="SSF53254">
    <property type="entry name" value="Phosphoglycerate mutase-like"/>
    <property type="match status" value="1"/>
</dbReference>
<dbReference type="EMBL" id="CP002542">
    <property type="protein sequence ID" value="AEA43049.1"/>
    <property type="molecule type" value="Genomic_DNA"/>
</dbReference>
<accession>F2I9Q3</accession>
<dbReference type="CDD" id="cd07067">
    <property type="entry name" value="HP_PGM_like"/>
    <property type="match status" value="1"/>
</dbReference>
<name>F2I9Q3_FLUTR</name>